<dbReference type="SUPFAM" id="SSF51905">
    <property type="entry name" value="FAD/NAD(P)-binding domain"/>
    <property type="match status" value="1"/>
</dbReference>
<organism evidence="8 9">
    <name type="scientific">Amycolatopsis carbonis</name>
    <dbReference type="NCBI Taxonomy" id="715471"/>
    <lineage>
        <taxon>Bacteria</taxon>
        <taxon>Bacillati</taxon>
        <taxon>Actinomycetota</taxon>
        <taxon>Actinomycetes</taxon>
        <taxon>Pseudonocardiales</taxon>
        <taxon>Pseudonocardiaceae</taxon>
        <taxon>Amycolatopsis</taxon>
    </lineage>
</organism>
<accession>A0A9Y2MRK1</accession>
<dbReference type="Proteomes" id="UP001236014">
    <property type="component" value="Chromosome"/>
</dbReference>
<dbReference type="PRINTS" id="PR00420">
    <property type="entry name" value="RNGMNOXGNASE"/>
</dbReference>
<evidence type="ECO:0000256" key="5">
    <source>
        <dbReference type="ARBA" id="ARBA00023033"/>
    </source>
</evidence>
<dbReference type="InterPro" id="IPR050493">
    <property type="entry name" value="FAD-dep_Monooxygenase_BioMet"/>
</dbReference>
<keyword evidence="5 8" id="KW-0503">Monooxygenase</keyword>
<evidence type="ECO:0000313" key="9">
    <source>
        <dbReference type="Proteomes" id="UP001236014"/>
    </source>
</evidence>
<evidence type="ECO:0000256" key="6">
    <source>
        <dbReference type="SAM" id="MobiDB-lite"/>
    </source>
</evidence>
<dbReference type="Gene3D" id="3.50.50.60">
    <property type="entry name" value="FAD/NAD(P)-binding domain"/>
    <property type="match status" value="1"/>
</dbReference>
<dbReference type="InterPro" id="IPR036188">
    <property type="entry name" value="FAD/NAD-bd_sf"/>
</dbReference>
<feature type="domain" description="FAD-binding" evidence="7">
    <location>
        <begin position="2"/>
        <end position="96"/>
    </location>
</feature>
<dbReference type="PANTHER" id="PTHR13789:SF318">
    <property type="entry name" value="GERANYLGERANYL DIPHOSPHATE REDUCTASE"/>
    <property type="match status" value="1"/>
</dbReference>
<evidence type="ECO:0000256" key="3">
    <source>
        <dbReference type="ARBA" id="ARBA00022827"/>
    </source>
</evidence>
<feature type="region of interest" description="Disordered" evidence="6">
    <location>
        <begin position="295"/>
        <end position="335"/>
    </location>
</feature>
<dbReference type="KEGG" id="acab:QRX50_45605"/>
<proteinExistence type="predicted"/>
<dbReference type="AlphaFoldDB" id="A0A9Y2MRK1"/>
<comment type="cofactor">
    <cofactor evidence="1">
        <name>FAD</name>
        <dbReference type="ChEBI" id="CHEBI:57692"/>
    </cofactor>
</comment>
<keyword evidence="9" id="KW-1185">Reference proteome</keyword>
<keyword evidence="4" id="KW-0560">Oxidoreductase</keyword>
<reference evidence="8 9" key="1">
    <citation type="submission" date="2023-06" db="EMBL/GenBank/DDBJ databases">
        <authorList>
            <person name="Oyuntsetseg B."/>
            <person name="Kim S.B."/>
        </authorList>
    </citation>
    <scope>NUCLEOTIDE SEQUENCE [LARGE SCALE GENOMIC DNA]</scope>
    <source>
        <strain evidence="8 9">2-15</strain>
    </source>
</reference>
<dbReference type="GO" id="GO:0004497">
    <property type="term" value="F:monooxygenase activity"/>
    <property type="evidence" value="ECO:0007669"/>
    <property type="project" value="UniProtKB-KW"/>
</dbReference>
<feature type="compositionally biased region" description="Basic residues" evidence="6">
    <location>
        <begin position="310"/>
        <end position="335"/>
    </location>
</feature>
<evidence type="ECO:0000313" key="8">
    <source>
        <dbReference type="EMBL" id="WIX78550.1"/>
    </source>
</evidence>
<keyword evidence="2" id="KW-0285">Flavoprotein</keyword>
<evidence type="ECO:0000259" key="7">
    <source>
        <dbReference type="Pfam" id="PF01494"/>
    </source>
</evidence>
<sequence length="335" mass="36400">MKAVVVGGGIGGLTAAIALRRTGHEVTVLERAPELREIGAGLSLAPNAMRALDALGIGERVRTHSAPSEVSGTLRTSSGRFLRRFRPGRDEPLAAFHRAELHSALLAELPETVVQTGIDVTDAAEADADVIVAADGVHSGFRHWLFPAAPGPGFRYTAWRGVTEPGVGPPVRGSFTMGRGAYFMIHPLPGARACWALGAAEPTPGVRNPSEHAEVARRIADWPAEARELVAATRPDAVLHNDILDLDPLPASRATASRCSVTRLTPCRRTSARARARRSRTPWCSPSRCGTTPCPKRWPRTTPRADRVRRTSRSRRAARRRPTRRRRGGCTRCWR</sequence>
<evidence type="ECO:0000256" key="2">
    <source>
        <dbReference type="ARBA" id="ARBA00022630"/>
    </source>
</evidence>
<evidence type="ECO:0000256" key="1">
    <source>
        <dbReference type="ARBA" id="ARBA00001974"/>
    </source>
</evidence>
<evidence type="ECO:0000256" key="4">
    <source>
        <dbReference type="ARBA" id="ARBA00023002"/>
    </source>
</evidence>
<gene>
    <name evidence="8" type="ORF">QRX50_45605</name>
</gene>
<name>A0A9Y2MRK1_9PSEU</name>
<dbReference type="InterPro" id="IPR002938">
    <property type="entry name" value="FAD-bd"/>
</dbReference>
<dbReference type="Pfam" id="PF01494">
    <property type="entry name" value="FAD_binding_3"/>
    <property type="match status" value="1"/>
</dbReference>
<keyword evidence="3" id="KW-0274">FAD</keyword>
<dbReference type="GO" id="GO:0071949">
    <property type="term" value="F:FAD binding"/>
    <property type="evidence" value="ECO:0007669"/>
    <property type="project" value="InterPro"/>
</dbReference>
<protein>
    <submittedName>
        <fullName evidence="8">FAD-dependent monooxygenase</fullName>
    </submittedName>
</protein>
<dbReference type="EMBL" id="CP127294">
    <property type="protein sequence ID" value="WIX78550.1"/>
    <property type="molecule type" value="Genomic_DNA"/>
</dbReference>
<dbReference type="PANTHER" id="PTHR13789">
    <property type="entry name" value="MONOOXYGENASE"/>
    <property type="match status" value="1"/>
</dbReference>